<dbReference type="PIRSF" id="PIRSF000005">
    <property type="entry name" value="Cytochrome_c4"/>
    <property type="match status" value="1"/>
</dbReference>
<evidence type="ECO:0000256" key="7">
    <source>
        <dbReference type="ARBA" id="ARBA00023004"/>
    </source>
</evidence>
<dbReference type="InterPro" id="IPR050597">
    <property type="entry name" value="Cytochrome_c_Oxidase_Subunit"/>
</dbReference>
<dbReference type="InterPro" id="IPR036909">
    <property type="entry name" value="Cyt_c-like_dom_sf"/>
</dbReference>
<evidence type="ECO:0000256" key="1">
    <source>
        <dbReference type="ARBA" id="ARBA00004418"/>
    </source>
</evidence>
<feature type="binding site" description="axial binding residue" evidence="9">
    <location>
        <position position="197"/>
    </location>
    <ligand>
        <name>heme c</name>
        <dbReference type="ChEBI" id="CHEBI:61717"/>
        <label>2</label>
    </ligand>
    <ligandPart>
        <name>Fe</name>
        <dbReference type="ChEBI" id="CHEBI:18248"/>
    </ligandPart>
</feature>
<feature type="binding site" description="covalent" evidence="8">
    <location>
        <position position="59"/>
    </location>
    <ligand>
        <name>heme c</name>
        <dbReference type="ChEBI" id="CHEBI:61717"/>
        <label>1</label>
    </ligand>
</feature>
<feature type="domain" description="Cytochrome c" evidence="11">
    <location>
        <begin position="43"/>
        <end position="220"/>
    </location>
</feature>
<feature type="signal peptide" evidence="10">
    <location>
        <begin position="1"/>
        <end position="22"/>
    </location>
</feature>
<keyword evidence="4 9" id="KW-0479">Metal-binding</keyword>
<protein>
    <submittedName>
        <fullName evidence="12">Cytochrome c4</fullName>
    </submittedName>
</protein>
<accession>A0A7X6DG26</accession>
<dbReference type="PANTHER" id="PTHR33751">
    <property type="entry name" value="CBB3-TYPE CYTOCHROME C OXIDASE SUBUNIT FIXP"/>
    <property type="match status" value="1"/>
</dbReference>
<comment type="subcellular location">
    <subcellularLocation>
        <location evidence="1">Periplasm</location>
    </subcellularLocation>
</comment>
<keyword evidence="7 9" id="KW-0408">Iron</keyword>
<dbReference type="GO" id="GO:0042597">
    <property type="term" value="C:periplasmic space"/>
    <property type="evidence" value="ECO:0007669"/>
    <property type="project" value="UniProtKB-SubCell"/>
</dbReference>
<organism evidence="12 13">
    <name type="scientific">Ramlibacter lithotrophicus</name>
    <dbReference type="NCBI Taxonomy" id="2606681"/>
    <lineage>
        <taxon>Bacteria</taxon>
        <taxon>Pseudomonadati</taxon>
        <taxon>Pseudomonadota</taxon>
        <taxon>Betaproteobacteria</taxon>
        <taxon>Burkholderiales</taxon>
        <taxon>Comamonadaceae</taxon>
        <taxon>Ramlibacter</taxon>
    </lineage>
</organism>
<evidence type="ECO:0000313" key="12">
    <source>
        <dbReference type="EMBL" id="NKE66493.1"/>
    </source>
</evidence>
<keyword evidence="2" id="KW-0813">Transport</keyword>
<comment type="PTM">
    <text evidence="8">Binds 2 heme c groups covalently per subunit.</text>
</comment>
<dbReference type="Pfam" id="PF13442">
    <property type="entry name" value="Cytochrome_CBB3"/>
    <property type="match status" value="1"/>
</dbReference>
<dbReference type="Proteomes" id="UP000521868">
    <property type="component" value="Unassembled WGS sequence"/>
</dbReference>
<feature type="binding site" description="axial binding residue" evidence="9">
    <location>
        <position position="60"/>
    </location>
    <ligand>
        <name>heme c</name>
        <dbReference type="ChEBI" id="CHEBI:61717"/>
        <label>1</label>
    </ligand>
    <ligandPart>
        <name>Fe</name>
        <dbReference type="ChEBI" id="CHEBI:18248"/>
    </ligandPart>
</feature>
<feature type="chain" id="PRO_5030528024" evidence="10">
    <location>
        <begin position="23"/>
        <end position="220"/>
    </location>
</feature>
<keyword evidence="3 8" id="KW-0349">Heme</keyword>
<feature type="binding site" description="axial binding residue" evidence="9">
    <location>
        <position position="157"/>
    </location>
    <ligand>
        <name>heme c</name>
        <dbReference type="ChEBI" id="CHEBI:61717"/>
        <label>2</label>
    </ligand>
    <ligandPart>
        <name>Fe</name>
        <dbReference type="ChEBI" id="CHEBI:18248"/>
    </ligandPart>
</feature>
<dbReference type="RefSeq" id="WP_168107595.1">
    <property type="nucleotide sequence ID" value="NZ_VTOX01000003.1"/>
</dbReference>
<dbReference type="GO" id="GO:0005506">
    <property type="term" value="F:iron ion binding"/>
    <property type="evidence" value="ECO:0007669"/>
    <property type="project" value="InterPro"/>
</dbReference>
<evidence type="ECO:0000256" key="5">
    <source>
        <dbReference type="ARBA" id="ARBA00022764"/>
    </source>
</evidence>
<evidence type="ECO:0000256" key="8">
    <source>
        <dbReference type="PIRSR" id="PIRSR000005-1"/>
    </source>
</evidence>
<evidence type="ECO:0000256" key="10">
    <source>
        <dbReference type="SAM" id="SignalP"/>
    </source>
</evidence>
<keyword evidence="6" id="KW-0249">Electron transport</keyword>
<evidence type="ECO:0000256" key="2">
    <source>
        <dbReference type="ARBA" id="ARBA00022448"/>
    </source>
</evidence>
<evidence type="ECO:0000256" key="6">
    <source>
        <dbReference type="ARBA" id="ARBA00022982"/>
    </source>
</evidence>
<proteinExistence type="predicted"/>
<keyword evidence="10" id="KW-0732">Signal</keyword>
<dbReference type="InterPro" id="IPR024167">
    <property type="entry name" value="Cytochrome_c4-like"/>
</dbReference>
<dbReference type="GO" id="GO:0009055">
    <property type="term" value="F:electron transfer activity"/>
    <property type="evidence" value="ECO:0007669"/>
    <property type="project" value="InterPro"/>
</dbReference>
<feature type="binding site" description="covalent" evidence="8">
    <location>
        <position position="153"/>
    </location>
    <ligand>
        <name>heme c</name>
        <dbReference type="ChEBI" id="CHEBI:61717"/>
        <label>2</label>
    </ligand>
</feature>
<dbReference type="Gene3D" id="1.10.760.10">
    <property type="entry name" value="Cytochrome c-like domain"/>
    <property type="match status" value="2"/>
</dbReference>
<sequence length="220" mass="22831">MKPTVSLLIAAALAMSASVSFAQQAAPAAGAAPAPAAPAAAKPDIAAGGAKYAAVCAACHGQDGNSAVPANPKLAQQHPEYIVKQLQEFKAGKRVSPVMQGFAAMLSEADMKNIAYWAASQKAKPAFAKDKELVTLGERIYRGGLADRQIAACSGCHSPNGAGIPAQYPRVSGQHADYVAAQLVSFRDGVRKNSVQMNQVAARMNDREIKAVADYIAGLR</sequence>
<dbReference type="EMBL" id="VTOX01000003">
    <property type="protein sequence ID" value="NKE66493.1"/>
    <property type="molecule type" value="Genomic_DNA"/>
</dbReference>
<dbReference type="AlphaFoldDB" id="A0A7X6DG26"/>
<comment type="caution">
    <text evidence="12">The sequence shown here is derived from an EMBL/GenBank/DDBJ whole genome shotgun (WGS) entry which is preliminary data.</text>
</comment>
<keyword evidence="13" id="KW-1185">Reference proteome</keyword>
<dbReference type="Pfam" id="PF00034">
    <property type="entry name" value="Cytochrom_C"/>
    <property type="match status" value="1"/>
</dbReference>
<evidence type="ECO:0000256" key="9">
    <source>
        <dbReference type="PIRSR" id="PIRSR000005-2"/>
    </source>
</evidence>
<dbReference type="GO" id="GO:0020037">
    <property type="term" value="F:heme binding"/>
    <property type="evidence" value="ECO:0007669"/>
    <property type="project" value="InterPro"/>
</dbReference>
<gene>
    <name evidence="12" type="ORF">RAMLITH_11730</name>
</gene>
<feature type="binding site" description="axial binding residue" evidence="9">
    <location>
        <position position="99"/>
    </location>
    <ligand>
        <name>heme c</name>
        <dbReference type="ChEBI" id="CHEBI:61717"/>
        <label>1</label>
    </ligand>
    <ligandPart>
        <name>Fe</name>
        <dbReference type="ChEBI" id="CHEBI:18248"/>
    </ligandPart>
</feature>
<keyword evidence="5" id="KW-0574">Periplasm</keyword>
<dbReference type="InterPro" id="IPR009056">
    <property type="entry name" value="Cyt_c-like_dom"/>
</dbReference>
<evidence type="ECO:0000256" key="4">
    <source>
        <dbReference type="ARBA" id="ARBA00022723"/>
    </source>
</evidence>
<dbReference type="PANTHER" id="PTHR33751:SF9">
    <property type="entry name" value="CYTOCHROME C4"/>
    <property type="match status" value="1"/>
</dbReference>
<evidence type="ECO:0000259" key="11">
    <source>
        <dbReference type="PROSITE" id="PS51007"/>
    </source>
</evidence>
<evidence type="ECO:0000256" key="3">
    <source>
        <dbReference type="ARBA" id="ARBA00022617"/>
    </source>
</evidence>
<reference evidence="12 13" key="1">
    <citation type="journal article" date="2020" name="Nature">
        <title>Bacterial chemolithoautotrophy via manganese oxidation.</title>
        <authorList>
            <person name="Yu H."/>
            <person name="Leadbetter J.R."/>
        </authorList>
    </citation>
    <scope>NUCLEOTIDE SEQUENCE [LARGE SCALE GENOMIC DNA]</scope>
    <source>
        <strain evidence="12 13">RBP-1</strain>
    </source>
</reference>
<name>A0A7X6DG26_9BURK</name>
<feature type="binding site" description="covalent" evidence="8">
    <location>
        <position position="156"/>
    </location>
    <ligand>
        <name>heme c</name>
        <dbReference type="ChEBI" id="CHEBI:61717"/>
        <label>2</label>
    </ligand>
</feature>
<feature type="binding site" description="covalent" evidence="8">
    <location>
        <position position="56"/>
    </location>
    <ligand>
        <name>heme c</name>
        <dbReference type="ChEBI" id="CHEBI:61717"/>
        <label>1</label>
    </ligand>
</feature>
<dbReference type="PROSITE" id="PS51007">
    <property type="entry name" value="CYTC"/>
    <property type="match status" value="1"/>
</dbReference>
<evidence type="ECO:0000313" key="13">
    <source>
        <dbReference type="Proteomes" id="UP000521868"/>
    </source>
</evidence>
<dbReference type="SUPFAM" id="SSF46626">
    <property type="entry name" value="Cytochrome c"/>
    <property type="match status" value="2"/>
</dbReference>